<evidence type="ECO:0000256" key="2">
    <source>
        <dbReference type="PROSITE-ProRule" id="PRU00626"/>
    </source>
</evidence>
<evidence type="ECO:0000313" key="5">
    <source>
        <dbReference type="EMBL" id="KAK9058359.1"/>
    </source>
</evidence>
<organism evidence="5 6">
    <name type="scientific">Deinandra increscens subsp. villosa</name>
    <dbReference type="NCBI Taxonomy" id="3103831"/>
    <lineage>
        <taxon>Eukaryota</taxon>
        <taxon>Viridiplantae</taxon>
        <taxon>Streptophyta</taxon>
        <taxon>Embryophyta</taxon>
        <taxon>Tracheophyta</taxon>
        <taxon>Spermatophyta</taxon>
        <taxon>Magnoliopsida</taxon>
        <taxon>eudicotyledons</taxon>
        <taxon>Gunneridae</taxon>
        <taxon>Pentapetalae</taxon>
        <taxon>asterids</taxon>
        <taxon>campanulids</taxon>
        <taxon>Asterales</taxon>
        <taxon>Asteraceae</taxon>
        <taxon>Asteroideae</taxon>
        <taxon>Heliantheae alliance</taxon>
        <taxon>Madieae</taxon>
        <taxon>Madiinae</taxon>
        <taxon>Deinandra</taxon>
    </lineage>
</organism>
<feature type="compositionally biased region" description="Acidic residues" evidence="3">
    <location>
        <begin position="372"/>
        <end position="383"/>
    </location>
</feature>
<feature type="region of interest" description="Disordered" evidence="3">
    <location>
        <begin position="94"/>
        <end position="129"/>
    </location>
</feature>
<evidence type="ECO:0000256" key="3">
    <source>
        <dbReference type="SAM" id="MobiDB-lite"/>
    </source>
</evidence>
<dbReference type="EMBL" id="JBCNJP010000023">
    <property type="protein sequence ID" value="KAK9058359.1"/>
    <property type="molecule type" value="Genomic_DNA"/>
</dbReference>
<dbReference type="InterPro" id="IPR040286">
    <property type="entry name" value="At3g25440-like"/>
</dbReference>
<evidence type="ECO:0000256" key="1">
    <source>
        <dbReference type="ARBA" id="ARBA00022884"/>
    </source>
</evidence>
<keyword evidence="6" id="KW-1185">Reference proteome</keyword>
<feature type="domain" description="CRM" evidence="4">
    <location>
        <begin position="173"/>
        <end position="270"/>
    </location>
</feature>
<sequence length="383" mass="43846">MASRSISRFTKRCSASFFKPTFASSPSNRPVPSQQPTFGSRNSSNSWCAFRNLTSFRFYGSPTSHSSSVRCVISEGKPKFETFEIDPPKKYKWQTKKRLKLKRKKEKRKRKSANKNDPRRLTIKGSKRKTKFANAEEKIKYKLEKARIKESLLIERLKRYEVSRLQGPMVKPVEMTGEERFYMKKMAQKGSNYVPVGRRGIFGGVILNMHMHWKKHETVKVICKPCKPGQVQDYANEIARLSGGIPIQVIGDNTIVFYRGKEYVQPEVMSPIDTLSKKKALEKSKYEQSLETVRHFIALSEKELELYHRHIALYGDPADHNPKTVVSGASEDAVEPQKVVGVDSTNDELSENEDYDDDDDMALSDMNCTEESSTELDSCNEET</sequence>
<dbReference type="Pfam" id="PF01985">
    <property type="entry name" value="CRS1_YhbY"/>
    <property type="match status" value="1"/>
</dbReference>
<keyword evidence="1 2" id="KW-0694">RNA-binding</keyword>
<feature type="compositionally biased region" description="Basic residues" evidence="3">
    <location>
        <begin position="94"/>
        <end position="113"/>
    </location>
</feature>
<gene>
    <name evidence="5" type="ORF">SSX86_023200</name>
</gene>
<feature type="region of interest" description="Disordered" evidence="3">
    <location>
        <begin position="318"/>
        <end position="383"/>
    </location>
</feature>
<name>A0AAP0CS59_9ASTR</name>
<feature type="region of interest" description="Disordered" evidence="3">
    <location>
        <begin position="22"/>
        <end position="43"/>
    </location>
</feature>
<dbReference type="SUPFAM" id="SSF75471">
    <property type="entry name" value="YhbY-like"/>
    <property type="match status" value="1"/>
</dbReference>
<accession>A0AAP0CS59</accession>
<dbReference type="PANTHER" id="PTHR31426:SF2">
    <property type="entry name" value="OS01G0958400 PROTEIN"/>
    <property type="match status" value="1"/>
</dbReference>
<dbReference type="GO" id="GO:0003723">
    <property type="term" value="F:RNA binding"/>
    <property type="evidence" value="ECO:0007669"/>
    <property type="project" value="UniProtKB-UniRule"/>
</dbReference>
<dbReference type="PROSITE" id="PS51295">
    <property type="entry name" value="CRM"/>
    <property type="match status" value="1"/>
</dbReference>
<feature type="compositionally biased region" description="Acidic residues" evidence="3">
    <location>
        <begin position="345"/>
        <end position="362"/>
    </location>
</feature>
<comment type="caution">
    <text evidence="5">The sequence shown here is derived from an EMBL/GenBank/DDBJ whole genome shotgun (WGS) entry which is preliminary data.</text>
</comment>
<protein>
    <recommendedName>
        <fullName evidence="4">CRM domain-containing protein</fullName>
    </recommendedName>
</protein>
<dbReference type="InterPro" id="IPR035920">
    <property type="entry name" value="YhbY-like_sf"/>
</dbReference>
<dbReference type="PANTHER" id="PTHR31426">
    <property type="entry name" value="GROUP II INTRON SPLICING FACTOR CRS1-LIKE"/>
    <property type="match status" value="1"/>
</dbReference>
<dbReference type="AlphaFoldDB" id="A0AAP0CS59"/>
<dbReference type="SMART" id="SM01103">
    <property type="entry name" value="CRS1_YhbY"/>
    <property type="match status" value="1"/>
</dbReference>
<dbReference type="Gene3D" id="3.30.110.60">
    <property type="entry name" value="YhbY-like"/>
    <property type="match status" value="1"/>
</dbReference>
<evidence type="ECO:0000313" key="6">
    <source>
        <dbReference type="Proteomes" id="UP001408789"/>
    </source>
</evidence>
<reference evidence="5 6" key="1">
    <citation type="submission" date="2024-04" db="EMBL/GenBank/DDBJ databases">
        <title>The reference genome of an endangered Asteraceae, Deinandra increscens subsp. villosa, native to the Central Coast of California.</title>
        <authorList>
            <person name="Guilliams M."/>
            <person name="Hasenstab-Lehman K."/>
            <person name="Meyer R."/>
            <person name="Mcevoy S."/>
        </authorList>
    </citation>
    <scope>NUCLEOTIDE SEQUENCE [LARGE SCALE GENOMIC DNA]</scope>
    <source>
        <tissue evidence="5">Leaf</tissue>
    </source>
</reference>
<proteinExistence type="predicted"/>
<evidence type="ECO:0000259" key="4">
    <source>
        <dbReference type="PROSITE" id="PS51295"/>
    </source>
</evidence>
<dbReference type="Proteomes" id="UP001408789">
    <property type="component" value="Unassembled WGS sequence"/>
</dbReference>
<dbReference type="InterPro" id="IPR001890">
    <property type="entry name" value="RNA-binding_CRM"/>
</dbReference>